<feature type="transmembrane region" description="Helical" evidence="4">
    <location>
        <begin position="16"/>
        <end position="36"/>
    </location>
</feature>
<evidence type="ECO:0000256" key="4">
    <source>
        <dbReference type="SAM" id="Phobius"/>
    </source>
</evidence>
<keyword evidence="4" id="KW-1133">Transmembrane helix</keyword>
<dbReference type="InterPro" id="IPR051223">
    <property type="entry name" value="Polycystin"/>
</dbReference>
<dbReference type="AlphaFoldDB" id="A0A4Z2BFQ9"/>
<dbReference type="InterPro" id="IPR001024">
    <property type="entry name" value="PLAT/LH2_dom"/>
</dbReference>
<dbReference type="SUPFAM" id="SSF49723">
    <property type="entry name" value="Lipase/lipooxygenase domain (PLAT/LH2 domain)"/>
    <property type="match status" value="1"/>
</dbReference>
<dbReference type="InterPro" id="IPR042060">
    <property type="entry name" value="PLAT_polycystin1"/>
</dbReference>
<evidence type="ECO:0000256" key="2">
    <source>
        <dbReference type="PROSITE-ProRule" id="PRU00152"/>
    </source>
</evidence>
<evidence type="ECO:0000313" key="7">
    <source>
        <dbReference type="Proteomes" id="UP000516260"/>
    </source>
</evidence>
<protein>
    <recommendedName>
        <fullName evidence="5">PLAT domain-containing protein</fullName>
    </recommendedName>
</protein>
<evidence type="ECO:0000256" key="3">
    <source>
        <dbReference type="SAM" id="MobiDB-lite"/>
    </source>
</evidence>
<dbReference type="Pfam" id="PF01477">
    <property type="entry name" value="PLAT"/>
    <property type="match status" value="1"/>
</dbReference>
<organism evidence="6 7">
    <name type="scientific">Takifugu bimaculatus</name>
    <dbReference type="NCBI Taxonomy" id="433685"/>
    <lineage>
        <taxon>Eukaryota</taxon>
        <taxon>Metazoa</taxon>
        <taxon>Chordata</taxon>
        <taxon>Craniata</taxon>
        <taxon>Vertebrata</taxon>
        <taxon>Euteleostomi</taxon>
        <taxon>Actinopterygii</taxon>
        <taxon>Neopterygii</taxon>
        <taxon>Teleostei</taxon>
        <taxon>Neoteleostei</taxon>
        <taxon>Acanthomorphata</taxon>
        <taxon>Eupercaria</taxon>
        <taxon>Tetraodontiformes</taxon>
        <taxon>Tetradontoidea</taxon>
        <taxon>Tetraodontidae</taxon>
        <taxon>Takifugu</taxon>
    </lineage>
</organism>
<dbReference type="PRINTS" id="PR00500">
    <property type="entry name" value="POLYCYSTIN1"/>
</dbReference>
<dbReference type="PROSITE" id="PS50095">
    <property type="entry name" value="PLAT"/>
    <property type="match status" value="1"/>
</dbReference>
<feature type="compositionally biased region" description="Basic and acidic residues" evidence="3">
    <location>
        <begin position="283"/>
        <end position="294"/>
    </location>
</feature>
<dbReference type="GO" id="GO:0005262">
    <property type="term" value="F:calcium channel activity"/>
    <property type="evidence" value="ECO:0007669"/>
    <property type="project" value="TreeGrafter"/>
</dbReference>
<evidence type="ECO:0000256" key="1">
    <source>
        <dbReference type="ARBA" id="ARBA00007200"/>
    </source>
</evidence>
<dbReference type="CDD" id="cd01752">
    <property type="entry name" value="PLAT_polycystin"/>
    <property type="match status" value="1"/>
</dbReference>
<dbReference type="PANTHER" id="PTHR10877:SF134">
    <property type="entry name" value="POLYCYSTIN-1-LIKE PROTEIN 2"/>
    <property type="match status" value="1"/>
</dbReference>
<evidence type="ECO:0000259" key="5">
    <source>
        <dbReference type="PROSITE" id="PS50095"/>
    </source>
</evidence>
<dbReference type="GO" id="GO:0016020">
    <property type="term" value="C:membrane"/>
    <property type="evidence" value="ECO:0007669"/>
    <property type="project" value="InterPro"/>
</dbReference>
<comment type="similarity">
    <text evidence="1">Belongs to the polycystin family.</text>
</comment>
<name>A0A4Z2BFQ9_9TELE</name>
<dbReference type="InterPro" id="IPR000434">
    <property type="entry name" value="PC1"/>
</dbReference>
<evidence type="ECO:0000313" key="6">
    <source>
        <dbReference type="EMBL" id="TNM91095.1"/>
    </source>
</evidence>
<comment type="caution">
    <text evidence="2">Lacks conserved residue(s) required for the propagation of feature annotation.</text>
</comment>
<feature type="region of interest" description="Disordered" evidence="3">
    <location>
        <begin position="259"/>
        <end position="294"/>
    </location>
</feature>
<sequence length="660" mass="74983">MFHAQQNFLPQFTNNPVVVCFVGAIFAIYLLVVVWARRKDIQDSAKVTITLLGSEGESEPHHLTDPEKPVFERGGVDMFVLTTHFSLGELQSIRLWHDNSGEHPAWYVNKVIVQDLESDRKWHFLCNSWLAVDVGECSLDKVFPVATETDLKRFSNLFFMKTAKDFQDGHIWFSVINRPPCSTFTRVQRVSCCFSLLLCTMLTSIMFWGIPTDPSEQTMDLGHIEFTWQQVMIGVQSSIIMFPINLLIVSIFRNTRPREKATKTDASNQGKKGRVSPSKPSSPKKESKDITPDTVMKDIKRIAQSLLKAMKSPVPDMELRPGQQVDINTLLSLLEDIIRLQNWAAGDFYTDEIKKDHSKTLSLHSIIASMVVPRRPRKKIQRGAATVDTFTGSYIVSRRNWVCWGLLVFHTRTGTTEPCSKVQGIKGLLEYDLPSSSLETAKLNGSVSLEESGDSSKKCCQRGLPWWFVFVGWTLVIATSGVSGYFTMMYGLTYGKDRSISWLISMLVSFFESLFITQPLKVLGFAAFFALVLKKVDQEEFGEPQINESLRYADPDMMCAVRRDSTCSFYQPPPPTDIERMRNNMIKEQKVFRSHTGNPRTFRQSFSKDISDSMSIQDVFNWANATLLSNLFGEYPWSDCCKVPKNIPSKIIQFTLALEN</sequence>
<dbReference type="GO" id="GO:0050982">
    <property type="term" value="P:detection of mechanical stimulus"/>
    <property type="evidence" value="ECO:0007669"/>
    <property type="project" value="TreeGrafter"/>
</dbReference>
<feature type="transmembrane region" description="Helical" evidence="4">
    <location>
        <begin position="231"/>
        <end position="252"/>
    </location>
</feature>
<dbReference type="InterPro" id="IPR036392">
    <property type="entry name" value="PLAT/LH2_dom_sf"/>
</dbReference>
<dbReference type="PANTHER" id="PTHR10877">
    <property type="entry name" value="POLYCYSTIN FAMILY MEMBER"/>
    <property type="match status" value="1"/>
</dbReference>
<proteinExistence type="inferred from homology"/>
<dbReference type="SMART" id="SM00308">
    <property type="entry name" value="LH2"/>
    <property type="match status" value="1"/>
</dbReference>
<dbReference type="Gene3D" id="2.60.60.20">
    <property type="entry name" value="PLAT/LH2 domain"/>
    <property type="match status" value="1"/>
</dbReference>
<reference evidence="6 7" key="1">
    <citation type="submission" date="2019-04" db="EMBL/GenBank/DDBJ databases">
        <title>The sequence and de novo assembly of Takifugu bimaculatus genome using PacBio and Hi-C technologies.</title>
        <authorList>
            <person name="Xu P."/>
            <person name="Liu B."/>
            <person name="Zhou Z."/>
        </authorList>
    </citation>
    <scope>NUCLEOTIDE SEQUENCE [LARGE SCALE GENOMIC DNA]</scope>
    <source>
        <strain evidence="6">TB-2018</strain>
        <tissue evidence="6">Muscle</tissue>
    </source>
</reference>
<feature type="transmembrane region" description="Helical" evidence="4">
    <location>
        <begin position="500"/>
        <end position="533"/>
    </location>
</feature>
<dbReference type="FunFam" id="2.60.60.20:FF:000008">
    <property type="entry name" value="Polycystic kidney disease 1-like 2, isoform CRA_a"/>
    <property type="match status" value="1"/>
</dbReference>
<comment type="caution">
    <text evidence="6">The sequence shown here is derived from an EMBL/GenBank/DDBJ whole genome shotgun (WGS) entry which is preliminary data.</text>
</comment>
<feature type="transmembrane region" description="Helical" evidence="4">
    <location>
        <begin position="192"/>
        <end position="211"/>
    </location>
</feature>
<feature type="domain" description="PLAT" evidence="5">
    <location>
        <begin position="27"/>
        <end position="144"/>
    </location>
</feature>
<dbReference type="Proteomes" id="UP000516260">
    <property type="component" value="Chromosome 3"/>
</dbReference>
<gene>
    <name evidence="6" type="ORF">fugu_003384</name>
</gene>
<feature type="transmembrane region" description="Helical" evidence="4">
    <location>
        <begin position="466"/>
        <end position="488"/>
    </location>
</feature>
<keyword evidence="4" id="KW-0812">Transmembrane</keyword>
<dbReference type="EMBL" id="SWLE01000016">
    <property type="protein sequence ID" value="TNM91095.1"/>
    <property type="molecule type" value="Genomic_DNA"/>
</dbReference>
<keyword evidence="4" id="KW-0472">Membrane</keyword>
<accession>A0A4Z2BFQ9</accession>
<keyword evidence="7" id="KW-1185">Reference proteome</keyword>